<organism evidence="2 3">
    <name type="scientific">Streptacidiphilus fuscans</name>
    <dbReference type="NCBI Taxonomy" id="2789292"/>
    <lineage>
        <taxon>Bacteria</taxon>
        <taxon>Bacillati</taxon>
        <taxon>Actinomycetota</taxon>
        <taxon>Actinomycetes</taxon>
        <taxon>Kitasatosporales</taxon>
        <taxon>Streptomycetaceae</taxon>
        <taxon>Streptacidiphilus</taxon>
    </lineage>
</organism>
<sequence>MSTPTGPQHATPGADLIRQTLDVGVMELVSLHPGGTAHGELARQTAAAAERLVDLVELFRNRAAWAATDLARYGAGHRDVRNLSSGILQQRGVEIDILAARISDLHARVESLCRSCQRAGTVPNPSHEAGHGTEPAPRGTPAPAATTSPSARLARRR</sequence>
<proteinExistence type="predicted"/>
<evidence type="ECO:0000256" key="1">
    <source>
        <dbReference type="SAM" id="MobiDB-lite"/>
    </source>
</evidence>
<dbReference type="Proteomes" id="UP000657385">
    <property type="component" value="Unassembled WGS sequence"/>
</dbReference>
<reference evidence="2" key="1">
    <citation type="submission" date="2020-11" db="EMBL/GenBank/DDBJ databases">
        <title>Isolation and identification of active actinomycetes.</title>
        <authorList>
            <person name="Yu B."/>
        </authorList>
    </citation>
    <scope>NUCLEOTIDE SEQUENCE</scope>
    <source>
        <strain evidence="2">NEAU-YB345</strain>
    </source>
</reference>
<evidence type="ECO:0000313" key="3">
    <source>
        <dbReference type="Proteomes" id="UP000657385"/>
    </source>
</evidence>
<evidence type="ECO:0000313" key="2">
    <source>
        <dbReference type="EMBL" id="MBF9071761.1"/>
    </source>
</evidence>
<comment type="caution">
    <text evidence="2">The sequence shown here is derived from an EMBL/GenBank/DDBJ whole genome shotgun (WGS) entry which is preliminary data.</text>
</comment>
<feature type="region of interest" description="Disordered" evidence="1">
    <location>
        <begin position="118"/>
        <end position="157"/>
    </location>
</feature>
<accession>A0A931BA00</accession>
<gene>
    <name evidence="2" type="ORF">I2501_27430</name>
</gene>
<name>A0A931BA00_9ACTN</name>
<dbReference type="RefSeq" id="WP_196196933.1">
    <property type="nucleotide sequence ID" value="NZ_JADPRT010000013.1"/>
</dbReference>
<feature type="compositionally biased region" description="Low complexity" evidence="1">
    <location>
        <begin position="135"/>
        <end position="157"/>
    </location>
</feature>
<keyword evidence="3" id="KW-1185">Reference proteome</keyword>
<protein>
    <submittedName>
        <fullName evidence="2">Uncharacterized protein</fullName>
    </submittedName>
</protein>
<dbReference type="AlphaFoldDB" id="A0A931BA00"/>
<dbReference type="EMBL" id="JADPRT010000013">
    <property type="protein sequence ID" value="MBF9071761.1"/>
    <property type="molecule type" value="Genomic_DNA"/>
</dbReference>